<feature type="non-terminal residue" evidence="2">
    <location>
        <position position="170"/>
    </location>
</feature>
<evidence type="ECO:0000313" key="3">
    <source>
        <dbReference type="Proteomes" id="UP000265618"/>
    </source>
</evidence>
<evidence type="ECO:0000313" key="2">
    <source>
        <dbReference type="EMBL" id="GIQ90841.1"/>
    </source>
</evidence>
<organism evidence="2 3">
    <name type="scientific">Kipferlia bialata</name>
    <dbReference type="NCBI Taxonomy" id="797122"/>
    <lineage>
        <taxon>Eukaryota</taxon>
        <taxon>Metamonada</taxon>
        <taxon>Carpediemonas-like organisms</taxon>
        <taxon>Kipferlia</taxon>
    </lineage>
</organism>
<protein>
    <submittedName>
        <fullName evidence="2">Uncharacterized protein</fullName>
    </submittedName>
</protein>
<gene>
    <name evidence="2" type="ORF">KIPB_013795</name>
</gene>
<dbReference type="AlphaFoldDB" id="A0A9K3D8H3"/>
<dbReference type="EMBL" id="BDIP01006748">
    <property type="protein sequence ID" value="GIQ90841.1"/>
    <property type="molecule type" value="Genomic_DNA"/>
</dbReference>
<reference evidence="2 3" key="1">
    <citation type="journal article" date="2018" name="PLoS ONE">
        <title>The draft genome of Kipferlia bialata reveals reductive genome evolution in fornicate parasites.</title>
        <authorList>
            <person name="Tanifuji G."/>
            <person name="Takabayashi S."/>
            <person name="Kume K."/>
            <person name="Takagi M."/>
            <person name="Nakayama T."/>
            <person name="Kamikawa R."/>
            <person name="Inagaki Y."/>
            <person name="Hashimoto T."/>
        </authorList>
    </citation>
    <scope>NUCLEOTIDE SEQUENCE [LARGE SCALE GENOMIC DNA]</scope>
    <source>
        <strain evidence="2">NY0173</strain>
    </source>
</reference>
<accession>A0A9K3D8H3</accession>
<dbReference type="Proteomes" id="UP000265618">
    <property type="component" value="Unassembled WGS sequence"/>
</dbReference>
<name>A0A9K3D8H3_9EUKA</name>
<feature type="region of interest" description="Disordered" evidence="1">
    <location>
        <begin position="1"/>
        <end position="68"/>
    </location>
</feature>
<feature type="compositionally biased region" description="Basic and acidic residues" evidence="1">
    <location>
        <begin position="15"/>
        <end position="45"/>
    </location>
</feature>
<proteinExistence type="predicted"/>
<comment type="caution">
    <text evidence="2">The sequence shown here is derived from an EMBL/GenBank/DDBJ whole genome shotgun (WGS) entry which is preliminary data.</text>
</comment>
<evidence type="ECO:0000256" key="1">
    <source>
        <dbReference type="SAM" id="MobiDB-lite"/>
    </source>
</evidence>
<keyword evidence="3" id="KW-1185">Reference proteome</keyword>
<sequence>MSDAVAARMAALQRKLREQSRLNEADTKTEHRKQSEARERADRALKKAATGKVSGRKKRGTMPKGAAAIGKQEALGRGLTEEAGGAFLCASDLAAREKEAAFRRHRDSGAARPEEIRMDAHIAHELDGIGHERLREEYKKSMGNQGEVVRDGVYKPSASAVRRVAKELSG</sequence>